<dbReference type="PROSITE" id="PS51417">
    <property type="entry name" value="ARF"/>
    <property type="match status" value="1"/>
</dbReference>
<keyword evidence="6" id="KW-1185">Reference proteome</keyword>
<feature type="binding site" evidence="3">
    <location>
        <position position="34"/>
    </location>
    <ligand>
        <name>GTP</name>
        <dbReference type="ChEBI" id="CHEBI:37565"/>
    </ligand>
</feature>
<keyword evidence="4" id="KW-0460">Magnesium</keyword>
<dbReference type="GO" id="GO:0003924">
    <property type="term" value="F:GTPase activity"/>
    <property type="evidence" value="ECO:0007669"/>
    <property type="project" value="InterPro"/>
</dbReference>
<dbReference type="Proteomes" id="UP000008837">
    <property type="component" value="Unassembled WGS sequence"/>
</dbReference>
<feature type="binding site" evidence="4">
    <location>
        <position position="12"/>
    </location>
    <ligand>
        <name>Mg(2+)</name>
        <dbReference type="ChEBI" id="CHEBI:18420"/>
    </ligand>
</feature>
<evidence type="ECO:0000313" key="6">
    <source>
        <dbReference type="Proteomes" id="UP000008837"/>
    </source>
</evidence>
<evidence type="ECO:0000256" key="4">
    <source>
        <dbReference type="PIRSR" id="PIRSR606689-2"/>
    </source>
</evidence>
<dbReference type="GO" id="GO:0046872">
    <property type="term" value="F:metal ion binding"/>
    <property type="evidence" value="ECO:0007669"/>
    <property type="project" value="UniProtKB-KW"/>
</dbReference>
<dbReference type="GO" id="GO:0098852">
    <property type="term" value="C:lytic vacuole membrane"/>
    <property type="evidence" value="ECO:0007669"/>
    <property type="project" value="TreeGrafter"/>
</dbReference>
<evidence type="ECO:0000313" key="5">
    <source>
        <dbReference type="EMBL" id="EDP44996.1"/>
    </source>
</evidence>
<evidence type="ECO:0000256" key="2">
    <source>
        <dbReference type="ARBA" id="ARBA00023134"/>
    </source>
</evidence>
<protein>
    <submittedName>
        <fullName evidence="5">Uncharacterized protein</fullName>
    </submittedName>
</protein>
<dbReference type="SUPFAM" id="SSF52540">
    <property type="entry name" value="P-loop containing nucleoside triphosphate hydrolases"/>
    <property type="match status" value="1"/>
</dbReference>
<evidence type="ECO:0000256" key="1">
    <source>
        <dbReference type="ARBA" id="ARBA00022741"/>
    </source>
</evidence>
<organism evidence="5 6">
    <name type="scientific">Malassezia globosa (strain ATCC MYA-4612 / CBS 7966)</name>
    <name type="common">Dandruff-associated fungus</name>
    <dbReference type="NCBI Taxonomy" id="425265"/>
    <lineage>
        <taxon>Eukaryota</taxon>
        <taxon>Fungi</taxon>
        <taxon>Dikarya</taxon>
        <taxon>Basidiomycota</taxon>
        <taxon>Ustilaginomycotina</taxon>
        <taxon>Malasseziomycetes</taxon>
        <taxon>Malasseziales</taxon>
        <taxon>Malasseziaceae</taxon>
        <taxon>Malassezia</taxon>
    </lineage>
</organism>
<dbReference type="InterPro" id="IPR027417">
    <property type="entry name" value="P-loop_NTPase"/>
</dbReference>
<dbReference type="InterPro" id="IPR006689">
    <property type="entry name" value="Small_GTPase_ARF/SAR"/>
</dbReference>
<dbReference type="InParanoid" id="A8PUZ2"/>
<proteinExistence type="predicted"/>
<accession>A8PUZ2</accession>
<dbReference type="Pfam" id="PF00025">
    <property type="entry name" value="Arf"/>
    <property type="match status" value="2"/>
</dbReference>
<dbReference type="STRING" id="425265.A8PUZ2"/>
<keyword evidence="4" id="KW-0479">Metal-binding</keyword>
<name>A8PUZ2_MALGO</name>
<dbReference type="PANTHER" id="PTHR45732:SF7">
    <property type="entry name" value="ADP-RIBOSYLATION FACTOR-LIKE PROTEIN 8"/>
    <property type="match status" value="1"/>
</dbReference>
<dbReference type="OrthoDB" id="2011769at2759"/>
<comment type="caution">
    <text evidence="5">The sequence shown here is derived from an EMBL/GenBank/DDBJ whole genome shotgun (WGS) entry which is preliminary data.</text>
</comment>
<keyword evidence="1 3" id="KW-0547">Nucleotide-binding</keyword>
<dbReference type="OMA" id="RFRSEWG"/>
<dbReference type="KEGG" id="mgl:MGL_0803"/>
<dbReference type="AlphaFoldDB" id="A8PUZ2"/>
<evidence type="ECO:0000256" key="3">
    <source>
        <dbReference type="PIRSR" id="PIRSR606689-1"/>
    </source>
</evidence>
<gene>
    <name evidence="5" type="ORF">MGL_0803</name>
</gene>
<dbReference type="RefSeq" id="XP_001732210.1">
    <property type="nucleotide sequence ID" value="XM_001732158.1"/>
</dbReference>
<keyword evidence="2 3" id="KW-0342">GTP-binding</keyword>
<sequence>MASHFSEQIPPTVGYNLRQLRKGSVTMKLWDIGGQPRFRSMWARYCAGTSAIVFLVDASVPCPRQGDQAVQDGSEEGSKEHQCRSCAWKIASQELHTLIKQPSLQEIPVLVLAAKNDVPNCATTSQVVDLMKLHDINDREVFCYSISSRNMQNIDKTLQWLCARQGNN</sequence>
<reference evidence="5 6" key="1">
    <citation type="journal article" date="2007" name="Proc. Natl. Acad. Sci. U.S.A.">
        <title>Dandruff-associated Malassezia genomes reveal convergent and divergent virulence traits shared with plant and human fungal pathogens.</title>
        <authorList>
            <person name="Xu J."/>
            <person name="Saunders C.W."/>
            <person name="Hu P."/>
            <person name="Grant R.A."/>
            <person name="Boekhout T."/>
            <person name="Kuramae E.E."/>
            <person name="Kronstad J.W."/>
            <person name="Deangelis Y.M."/>
            <person name="Reeder N.L."/>
            <person name="Johnstone K.R."/>
            <person name="Leland M."/>
            <person name="Fieno A.M."/>
            <person name="Begley W.M."/>
            <person name="Sun Y."/>
            <person name="Lacey M.P."/>
            <person name="Chaudhary T."/>
            <person name="Keough T."/>
            <person name="Chu L."/>
            <person name="Sears R."/>
            <person name="Yuan B."/>
            <person name="Dawson T.L.Jr."/>
        </authorList>
    </citation>
    <scope>NUCLEOTIDE SEQUENCE [LARGE SCALE GENOMIC DNA]</scope>
    <source>
        <strain evidence="6">ATCC MYA-4612 / CBS 7966</strain>
    </source>
</reference>
<dbReference type="GeneID" id="5856516"/>
<dbReference type="EMBL" id="AAYY01000002">
    <property type="protein sequence ID" value="EDP44996.1"/>
    <property type="molecule type" value="Genomic_DNA"/>
</dbReference>
<dbReference type="GO" id="GO:0005525">
    <property type="term" value="F:GTP binding"/>
    <property type="evidence" value="ECO:0007669"/>
    <property type="project" value="UniProtKB-KW"/>
</dbReference>
<dbReference type="Gene3D" id="3.40.50.300">
    <property type="entry name" value="P-loop containing nucleotide triphosphate hydrolases"/>
    <property type="match status" value="1"/>
</dbReference>
<dbReference type="VEuPathDB" id="FungiDB:MGL_0803"/>
<dbReference type="PANTHER" id="PTHR45732">
    <property type="entry name" value="ADP-RIBOSYLATION FACTOR-LIKE PROTEIN 8"/>
    <property type="match status" value="1"/>
</dbReference>